<dbReference type="InterPro" id="IPR037523">
    <property type="entry name" value="VOC_core"/>
</dbReference>
<evidence type="ECO:0000259" key="9">
    <source>
        <dbReference type="PROSITE" id="PS51819"/>
    </source>
</evidence>
<accession>A0A229NZZ9</accession>
<gene>
    <name evidence="10" type="ORF">CGZ75_00090</name>
</gene>
<evidence type="ECO:0000256" key="3">
    <source>
        <dbReference type="ARBA" id="ARBA00022723"/>
    </source>
</evidence>
<dbReference type="GO" id="GO:0004462">
    <property type="term" value="F:lactoylglutathione lyase activity"/>
    <property type="evidence" value="ECO:0007669"/>
    <property type="project" value="InterPro"/>
</dbReference>
<name>A0A229NZZ9_9BACL</name>
<proteinExistence type="inferred from homology"/>
<evidence type="ECO:0000256" key="1">
    <source>
        <dbReference type="ARBA" id="ARBA00001954"/>
    </source>
</evidence>
<comment type="similarity">
    <text evidence="2 8">Belongs to the extradiol ring-cleavage dioxygenase family.</text>
</comment>
<dbReference type="PANTHER" id="PTHR43279:SF1">
    <property type="entry name" value="CATECHOL-2,3-DIOXYGENASE"/>
    <property type="match status" value="1"/>
</dbReference>
<dbReference type="GO" id="GO:0051213">
    <property type="term" value="F:dioxygenase activity"/>
    <property type="evidence" value="ECO:0007669"/>
    <property type="project" value="UniProtKB-KW"/>
</dbReference>
<dbReference type="InterPro" id="IPR000486">
    <property type="entry name" value="Xdiol_ring_cleave_dOase_1/2"/>
</dbReference>
<evidence type="ECO:0000313" key="10">
    <source>
        <dbReference type="EMBL" id="OXM15189.1"/>
    </source>
</evidence>
<dbReference type="EMBL" id="NMUQ01000001">
    <property type="protein sequence ID" value="OXM15189.1"/>
    <property type="molecule type" value="Genomic_DNA"/>
</dbReference>
<reference evidence="10 11" key="1">
    <citation type="submission" date="2017-07" db="EMBL/GenBank/DDBJ databases">
        <title>Paenibacillus herberti R33 genome sequencing and assembly.</title>
        <authorList>
            <person name="Su W."/>
        </authorList>
    </citation>
    <scope>NUCLEOTIDE SEQUENCE [LARGE SCALE GENOMIC DNA]</scope>
    <source>
        <strain evidence="10 11">R33</strain>
    </source>
</reference>
<comment type="caution">
    <text evidence="10">The sequence shown here is derived from an EMBL/GenBank/DDBJ whole genome shotgun (WGS) entry which is preliminary data.</text>
</comment>
<sequence>MEKQHISIDPGVSIGKVRLKVTELERSIRYYRDILGFQVLSRTDGEAILGAADAEPLVELEERPDAASVDRRSAAGLYHFAVLMPDRRSLGLVLRNMSEAGLHIGQGDHGVSEALYITDPDGNGIEIYRDRPRSEWKYDLGGNVKMGSDPVDVKGLLELAEGHEWKGLPAGTIIGHVHFHVADLQTSYNFYGGLMGFDMALDASQQMGALFISAGGYHHHIGLNIWAGQGARHPKENSVGLRYGTILFPSDEARGITVGRLREGGVEVREVEGDLEVTDPSGVTLRLSLKQAGSVV</sequence>
<dbReference type="GO" id="GO:0008198">
    <property type="term" value="F:ferrous iron binding"/>
    <property type="evidence" value="ECO:0007669"/>
    <property type="project" value="InterPro"/>
</dbReference>
<keyword evidence="11" id="KW-1185">Reference proteome</keyword>
<evidence type="ECO:0000256" key="4">
    <source>
        <dbReference type="ARBA" id="ARBA00022797"/>
    </source>
</evidence>
<evidence type="ECO:0000256" key="5">
    <source>
        <dbReference type="ARBA" id="ARBA00022964"/>
    </source>
</evidence>
<dbReference type="PROSITE" id="PS00934">
    <property type="entry name" value="GLYOXALASE_I_1"/>
    <property type="match status" value="1"/>
</dbReference>
<feature type="domain" description="VOC" evidence="9">
    <location>
        <begin position="13"/>
        <end position="130"/>
    </location>
</feature>
<protein>
    <submittedName>
        <fullName evidence="10">Glyoxalase</fullName>
    </submittedName>
</protein>
<dbReference type="InterPro" id="IPR029068">
    <property type="entry name" value="Glyas_Bleomycin-R_OHBP_Dase"/>
</dbReference>
<evidence type="ECO:0000256" key="8">
    <source>
        <dbReference type="RuleBase" id="RU000683"/>
    </source>
</evidence>
<dbReference type="PROSITE" id="PS00082">
    <property type="entry name" value="EXTRADIOL_DIOXYGENAS"/>
    <property type="match status" value="1"/>
</dbReference>
<evidence type="ECO:0000256" key="2">
    <source>
        <dbReference type="ARBA" id="ARBA00008784"/>
    </source>
</evidence>
<evidence type="ECO:0000256" key="6">
    <source>
        <dbReference type="ARBA" id="ARBA00023002"/>
    </source>
</evidence>
<dbReference type="RefSeq" id="WP_089521989.1">
    <property type="nucleotide sequence ID" value="NZ_NMUQ01000001.1"/>
</dbReference>
<keyword evidence="6 8" id="KW-0560">Oxidoreductase</keyword>
<dbReference type="PROSITE" id="PS51819">
    <property type="entry name" value="VOC"/>
    <property type="match status" value="2"/>
</dbReference>
<comment type="cofactor">
    <cofactor evidence="1 8">
        <name>Fe(2+)</name>
        <dbReference type="ChEBI" id="CHEBI:29033"/>
    </cofactor>
</comment>
<dbReference type="Proteomes" id="UP000215145">
    <property type="component" value="Unassembled WGS sequence"/>
</dbReference>
<keyword evidence="7 8" id="KW-0408">Iron</keyword>
<dbReference type="CDD" id="cd16359">
    <property type="entry name" value="VOC_BsCatE_like_C"/>
    <property type="match status" value="1"/>
</dbReference>
<dbReference type="InterPro" id="IPR004360">
    <property type="entry name" value="Glyas_Fos-R_dOase_dom"/>
</dbReference>
<dbReference type="Gene3D" id="3.10.180.10">
    <property type="entry name" value="2,3-Dihydroxybiphenyl 1,2-Dioxygenase, domain 1"/>
    <property type="match status" value="2"/>
</dbReference>
<evidence type="ECO:0000256" key="7">
    <source>
        <dbReference type="ARBA" id="ARBA00023004"/>
    </source>
</evidence>
<keyword evidence="5 8" id="KW-0223">Dioxygenase</keyword>
<organism evidence="10 11">
    <name type="scientific">Paenibacillus herberti</name>
    <dbReference type="NCBI Taxonomy" id="1619309"/>
    <lineage>
        <taxon>Bacteria</taxon>
        <taxon>Bacillati</taxon>
        <taxon>Bacillota</taxon>
        <taxon>Bacilli</taxon>
        <taxon>Bacillales</taxon>
        <taxon>Paenibacillaceae</taxon>
        <taxon>Paenibacillus</taxon>
    </lineage>
</organism>
<evidence type="ECO:0000313" key="11">
    <source>
        <dbReference type="Proteomes" id="UP000215145"/>
    </source>
</evidence>
<dbReference type="InterPro" id="IPR018146">
    <property type="entry name" value="Glyoxalase_1_CS"/>
</dbReference>
<keyword evidence="4 8" id="KW-0058">Aromatic hydrocarbons catabolism</keyword>
<feature type="domain" description="VOC" evidence="9">
    <location>
        <begin position="173"/>
        <end position="290"/>
    </location>
</feature>
<dbReference type="SUPFAM" id="SSF54593">
    <property type="entry name" value="Glyoxalase/Bleomycin resistance protein/Dihydroxybiphenyl dioxygenase"/>
    <property type="match status" value="2"/>
</dbReference>
<dbReference type="OrthoDB" id="9792626at2"/>
<dbReference type="Pfam" id="PF00903">
    <property type="entry name" value="Glyoxalase"/>
    <property type="match status" value="2"/>
</dbReference>
<dbReference type="AlphaFoldDB" id="A0A229NZZ9"/>
<keyword evidence="3" id="KW-0479">Metal-binding</keyword>
<dbReference type="PANTHER" id="PTHR43279">
    <property type="entry name" value="CATECHOL-2,3-DIOXYGENASE"/>
    <property type="match status" value="1"/>
</dbReference>